<dbReference type="OrthoDB" id="9805309at2"/>
<gene>
    <name evidence="3" type="ORF">CLV93_10999</name>
    <name evidence="2" type="ORF">JCM18694_12840</name>
</gene>
<reference evidence="3 4" key="1">
    <citation type="submission" date="2018-03" db="EMBL/GenBank/DDBJ databases">
        <title>Genomic Encyclopedia of Archaeal and Bacterial Type Strains, Phase II (KMG-II): from individual species to whole genera.</title>
        <authorList>
            <person name="Goeker M."/>
        </authorList>
    </citation>
    <scope>NUCLEOTIDE SEQUENCE [LARGE SCALE GENOMIC DNA]</scope>
    <source>
        <strain evidence="3 4">DSM 27267</strain>
    </source>
</reference>
<dbReference type="InterPro" id="IPR001387">
    <property type="entry name" value="Cro/C1-type_HTH"/>
</dbReference>
<feature type="domain" description="HTH cro/C1-type" evidence="1">
    <location>
        <begin position="23"/>
        <end position="68"/>
    </location>
</feature>
<accession>A0A2P8C957</accession>
<proteinExistence type="predicted"/>
<sequence>MLIYNFERIFKARGIARPFTYLKNAGFSDNFATRVKKNKVARLNLREIERLCVLLRCTPNDFYEWTPDKNTQVDAEHPLNKIKRSDKVIDLTRMLNSIPLEQLDEVEQLIKEKIEKGEA</sequence>
<evidence type="ECO:0000313" key="5">
    <source>
        <dbReference type="Proteomes" id="UP000396862"/>
    </source>
</evidence>
<dbReference type="Proteomes" id="UP000240621">
    <property type="component" value="Unassembled WGS sequence"/>
</dbReference>
<dbReference type="EMBL" id="PYGC01000009">
    <property type="protein sequence ID" value="PSK81493.1"/>
    <property type="molecule type" value="Genomic_DNA"/>
</dbReference>
<dbReference type="AlphaFoldDB" id="A0A2P8C957"/>
<reference evidence="2 5" key="2">
    <citation type="submission" date="2019-10" db="EMBL/GenBank/DDBJ databases">
        <title>Prolixibacter strains distinguished by the presence of nitrate reductase genes were adept at nitrate-dependent anaerobic corrosion of metallic iron and carbon steel.</title>
        <authorList>
            <person name="Iino T."/>
            <person name="Shono N."/>
            <person name="Ito K."/>
            <person name="Nakamura R."/>
            <person name="Sueoka K."/>
            <person name="Harayama S."/>
            <person name="Ohkuma M."/>
        </authorList>
    </citation>
    <scope>NUCLEOTIDE SEQUENCE [LARGE SCALE GENOMIC DNA]</scope>
    <source>
        <strain evidence="2 5">MIC1-1</strain>
    </source>
</reference>
<dbReference type="EMBL" id="BLAU01000001">
    <property type="protein sequence ID" value="GET21038.1"/>
    <property type="molecule type" value="Genomic_DNA"/>
</dbReference>
<organism evidence="3 4">
    <name type="scientific">Prolixibacter denitrificans</name>
    <dbReference type="NCBI Taxonomy" id="1541063"/>
    <lineage>
        <taxon>Bacteria</taxon>
        <taxon>Pseudomonadati</taxon>
        <taxon>Bacteroidota</taxon>
        <taxon>Bacteroidia</taxon>
        <taxon>Marinilabiliales</taxon>
        <taxon>Prolixibacteraceae</taxon>
        <taxon>Prolixibacter</taxon>
    </lineage>
</organism>
<evidence type="ECO:0000313" key="4">
    <source>
        <dbReference type="Proteomes" id="UP000240621"/>
    </source>
</evidence>
<protein>
    <submittedName>
        <fullName evidence="3">Cro/C1-type helix-turn-helix DNA-binding protein</fullName>
    </submittedName>
</protein>
<dbReference type="Proteomes" id="UP000396862">
    <property type="component" value="Unassembled WGS sequence"/>
</dbReference>
<keyword evidence="5" id="KW-1185">Reference proteome</keyword>
<evidence type="ECO:0000259" key="1">
    <source>
        <dbReference type="Pfam" id="PF13443"/>
    </source>
</evidence>
<keyword evidence="3" id="KW-0238">DNA-binding</keyword>
<comment type="caution">
    <text evidence="3">The sequence shown here is derived from an EMBL/GenBank/DDBJ whole genome shotgun (WGS) entry which is preliminary data.</text>
</comment>
<dbReference type="RefSeq" id="WP_106543171.1">
    <property type="nucleotide sequence ID" value="NZ_BLAU01000001.1"/>
</dbReference>
<evidence type="ECO:0000313" key="3">
    <source>
        <dbReference type="EMBL" id="PSK81493.1"/>
    </source>
</evidence>
<dbReference type="GO" id="GO:0003677">
    <property type="term" value="F:DNA binding"/>
    <property type="evidence" value="ECO:0007669"/>
    <property type="project" value="UniProtKB-KW"/>
</dbReference>
<evidence type="ECO:0000313" key="2">
    <source>
        <dbReference type="EMBL" id="GET21038.1"/>
    </source>
</evidence>
<dbReference type="Pfam" id="PF13443">
    <property type="entry name" value="HTH_26"/>
    <property type="match status" value="1"/>
</dbReference>
<name>A0A2P8C957_9BACT</name>